<evidence type="ECO:0000313" key="3">
    <source>
        <dbReference type="Proteomes" id="UP000716446"/>
    </source>
</evidence>
<evidence type="ECO:0000313" key="2">
    <source>
        <dbReference type="EMBL" id="CAD0095418.1"/>
    </source>
</evidence>
<comment type="caution">
    <text evidence="2">The sequence shown here is derived from an EMBL/GenBank/DDBJ whole genome shotgun (WGS) entry which is preliminary data.</text>
</comment>
<accession>A0A9N8PH48</accession>
<organism evidence="2 3">
    <name type="scientific">Aureobasidium vineae</name>
    <dbReference type="NCBI Taxonomy" id="2773715"/>
    <lineage>
        <taxon>Eukaryota</taxon>
        <taxon>Fungi</taxon>
        <taxon>Dikarya</taxon>
        <taxon>Ascomycota</taxon>
        <taxon>Pezizomycotina</taxon>
        <taxon>Dothideomycetes</taxon>
        <taxon>Dothideomycetidae</taxon>
        <taxon>Dothideales</taxon>
        <taxon>Saccotheciaceae</taxon>
        <taxon>Aureobasidium</taxon>
    </lineage>
</organism>
<evidence type="ECO:0000256" key="1">
    <source>
        <dbReference type="SAM" id="MobiDB-lite"/>
    </source>
</evidence>
<keyword evidence="3" id="KW-1185">Reference proteome</keyword>
<feature type="region of interest" description="Disordered" evidence="1">
    <location>
        <begin position="57"/>
        <end position="83"/>
    </location>
</feature>
<feature type="compositionally biased region" description="Low complexity" evidence="1">
    <location>
        <begin position="60"/>
        <end position="80"/>
    </location>
</feature>
<sequence length="136" mass="14427">MLFHGEGRLSLVKGPLIGAVAISQAQDPSRFSPLVIGVFNLKTTAQLQTLISKYKLNMPSNNSSTSSSGSNSTSNGSGSSYEGNHYCSRDYGSSAANDNSYHYSNPDGSYYYSNPNGSTYYNSGSGYSDYTPPGGK</sequence>
<proteinExistence type="predicted"/>
<gene>
    <name evidence="2" type="ORF">AWRI4619_LOCUS8798</name>
</gene>
<protein>
    <submittedName>
        <fullName evidence="2">Uncharacterized protein</fullName>
    </submittedName>
</protein>
<dbReference type="AlphaFoldDB" id="A0A9N8PH48"/>
<reference evidence="2" key="1">
    <citation type="submission" date="2020-06" db="EMBL/GenBank/DDBJ databases">
        <authorList>
            <person name="Onetto C."/>
        </authorList>
    </citation>
    <scope>NUCLEOTIDE SEQUENCE</scope>
</reference>
<name>A0A9N8PH48_9PEZI</name>
<dbReference type="Proteomes" id="UP000716446">
    <property type="component" value="Unassembled WGS sequence"/>
</dbReference>
<dbReference type="EMBL" id="CAIJEN010000015">
    <property type="protein sequence ID" value="CAD0095418.1"/>
    <property type="molecule type" value="Genomic_DNA"/>
</dbReference>